<dbReference type="RefSeq" id="WP_211854922.1">
    <property type="nucleotide sequence ID" value="NZ_JAAGBB010000030.1"/>
</dbReference>
<dbReference type="Pfam" id="PF02515">
    <property type="entry name" value="CoA_transf_3"/>
    <property type="match status" value="1"/>
</dbReference>
<comment type="caution">
    <text evidence="2">The sequence shown here is derived from an EMBL/GenBank/DDBJ whole genome shotgun (WGS) entry which is preliminary data.</text>
</comment>
<dbReference type="Gene3D" id="3.40.50.10540">
    <property type="entry name" value="Crotonobetainyl-coa:carnitine coa-transferase, domain 1"/>
    <property type="match status" value="1"/>
</dbReference>
<dbReference type="InterPro" id="IPR003673">
    <property type="entry name" value="CoA-Trfase_fam_III"/>
</dbReference>
<dbReference type="InterPro" id="IPR044855">
    <property type="entry name" value="CoA-Trfase_III_dom3_sf"/>
</dbReference>
<protein>
    <submittedName>
        <fullName evidence="2">CoA transferase</fullName>
    </submittedName>
</protein>
<sequence length="364" mass="37855">MQAYQGLFVLDAGQGVAGPYCGMLLAACGADVVKLEPPEGDWSRGLTTRQDRQSVLHVSFNRGKRSVMLDLKTEAGRVAAQRLAAQADVLIESFRPGVAARLGLGPESAKPDAVCLSISGFGQAGPYAERPCTDSVAQAFSGLATLNEGLDGAPHKVGALVSDVFTGLSAFAAVQAALAERARDAAPRRRVLDVSLMAGTAALIAPQIAEAGLLGQAPALLNVPAGSYRAACGGWVMVTLVRDPEFVTLCRVLGLPPLAEDARFASFAARAAHRGALLPLLREAFAQQDVAHWVRALQAERLLAERVNTPIDWLADPHVRAVGAAGMVAQPELGQVPMPALPGVGAWLPPAPALGAHNAELLGQ</sequence>
<dbReference type="PANTHER" id="PTHR48207:SF3">
    <property type="entry name" value="SUCCINATE--HYDROXYMETHYLGLUTARATE COA-TRANSFERASE"/>
    <property type="match status" value="1"/>
</dbReference>
<dbReference type="GO" id="GO:0016740">
    <property type="term" value="F:transferase activity"/>
    <property type="evidence" value="ECO:0007669"/>
    <property type="project" value="UniProtKB-KW"/>
</dbReference>
<dbReference type="EMBL" id="JAAGBB010000030">
    <property type="protein sequence ID" value="MBR0667143.1"/>
    <property type="molecule type" value="Genomic_DNA"/>
</dbReference>
<dbReference type="Gene3D" id="3.30.1540.10">
    <property type="entry name" value="formyl-coa transferase, domain 3"/>
    <property type="match status" value="1"/>
</dbReference>
<dbReference type="PANTHER" id="PTHR48207">
    <property type="entry name" value="SUCCINATE--HYDROXYMETHYLGLUTARATE COA-TRANSFERASE"/>
    <property type="match status" value="1"/>
</dbReference>
<dbReference type="Proteomes" id="UP001196870">
    <property type="component" value="Unassembled WGS sequence"/>
</dbReference>
<name>A0ABS5F3H5_9PROT</name>
<dbReference type="SUPFAM" id="SSF89796">
    <property type="entry name" value="CoA-transferase family III (CaiB/BaiF)"/>
    <property type="match status" value="1"/>
</dbReference>
<proteinExistence type="predicted"/>
<reference evidence="3" key="1">
    <citation type="journal article" date="2021" name="Syst. Appl. Microbiol.">
        <title>Roseomonas hellenica sp. nov., isolated from roots of wild-growing Alkanna tinctoria.</title>
        <authorList>
            <person name="Rat A."/>
            <person name="Naranjo H.D."/>
            <person name="Lebbe L."/>
            <person name="Cnockaert M."/>
            <person name="Krigas N."/>
            <person name="Grigoriadou K."/>
            <person name="Maloupa E."/>
            <person name="Willems A."/>
        </authorList>
    </citation>
    <scope>NUCLEOTIDE SEQUENCE [LARGE SCALE GENOMIC DNA]</scope>
    <source>
        <strain evidence="3">LMG 31523</strain>
    </source>
</reference>
<gene>
    <name evidence="2" type="ORF">GXW71_22475</name>
</gene>
<evidence type="ECO:0000313" key="2">
    <source>
        <dbReference type="EMBL" id="MBR0667143.1"/>
    </source>
</evidence>
<dbReference type="InterPro" id="IPR023606">
    <property type="entry name" value="CoA-Trfase_III_dom_1_sf"/>
</dbReference>
<evidence type="ECO:0000256" key="1">
    <source>
        <dbReference type="ARBA" id="ARBA00022679"/>
    </source>
</evidence>
<evidence type="ECO:0000313" key="3">
    <source>
        <dbReference type="Proteomes" id="UP001196870"/>
    </source>
</evidence>
<keyword evidence="3" id="KW-1185">Reference proteome</keyword>
<dbReference type="InterPro" id="IPR050483">
    <property type="entry name" value="CoA-transferase_III_domain"/>
</dbReference>
<organism evidence="2 3">
    <name type="scientific">Plastoroseomonas hellenica</name>
    <dbReference type="NCBI Taxonomy" id="2687306"/>
    <lineage>
        <taxon>Bacteria</taxon>
        <taxon>Pseudomonadati</taxon>
        <taxon>Pseudomonadota</taxon>
        <taxon>Alphaproteobacteria</taxon>
        <taxon>Acetobacterales</taxon>
        <taxon>Acetobacteraceae</taxon>
        <taxon>Plastoroseomonas</taxon>
    </lineage>
</organism>
<accession>A0ABS5F3H5</accession>
<keyword evidence="1 2" id="KW-0808">Transferase</keyword>